<dbReference type="InterPro" id="IPR000878">
    <property type="entry name" value="4pyrrol_Mease"/>
</dbReference>
<dbReference type="Proteomes" id="UP000236173">
    <property type="component" value="Unassembled WGS sequence"/>
</dbReference>
<keyword evidence="4 6" id="KW-0808">Transferase</keyword>
<dbReference type="PANTHER" id="PTHR46111:SF1">
    <property type="entry name" value="RIBOSOMAL RNA SMALL SUBUNIT METHYLTRANSFERASE I"/>
    <property type="match status" value="1"/>
</dbReference>
<evidence type="ECO:0000313" key="10">
    <source>
        <dbReference type="Proteomes" id="UP000236173"/>
    </source>
</evidence>
<keyword evidence="2 6" id="KW-0698">rRNA processing</keyword>
<dbReference type="InterPro" id="IPR014777">
    <property type="entry name" value="4pyrrole_Mease_sub1"/>
</dbReference>
<dbReference type="AlphaFoldDB" id="A0A2H5XAX6"/>
<organism evidence="9 10">
    <name type="scientific">Candidatus Fervidibacter japonicus</name>
    <dbReference type="NCBI Taxonomy" id="2035412"/>
    <lineage>
        <taxon>Bacteria</taxon>
        <taxon>Candidatus Fervidibacterota</taxon>
        <taxon>Candidatus Fervidibacter</taxon>
    </lineage>
</organism>
<reference evidence="10" key="1">
    <citation type="submission" date="2017-09" db="EMBL/GenBank/DDBJ databases">
        <title>Metaegenomics of thermophilic ammonia-oxidizing enrichment culture.</title>
        <authorList>
            <person name="Kato S."/>
            <person name="Suzuki K."/>
        </authorList>
    </citation>
    <scope>NUCLEOTIDE SEQUENCE [LARGE SCALE GENOMIC DNA]</scope>
</reference>
<name>A0A2H5XAX6_9BACT</name>
<dbReference type="InterPro" id="IPR014776">
    <property type="entry name" value="4pyrrole_Mease_sub2"/>
</dbReference>
<dbReference type="Pfam" id="PF00590">
    <property type="entry name" value="TP_methylase"/>
    <property type="match status" value="1"/>
</dbReference>
<comment type="catalytic activity">
    <reaction evidence="6">
        <text>cytidine(1402) in 16S rRNA + S-adenosyl-L-methionine = 2'-O-methylcytidine(1402) in 16S rRNA + S-adenosyl-L-homocysteine + H(+)</text>
        <dbReference type="Rhea" id="RHEA:42924"/>
        <dbReference type="Rhea" id="RHEA-COMP:10285"/>
        <dbReference type="Rhea" id="RHEA-COMP:10286"/>
        <dbReference type="ChEBI" id="CHEBI:15378"/>
        <dbReference type="ChEBI" id="CHEBI:57856"/>
        <dbReference type="ChEBI" id="CHEBI:59789"/>
        <dbReference type="ChEBI" id="CHEBI:74495"/>
        <dbReference type="ChEBI" id="CHEBI:82748"/>
        <dbReference type="EC" id="2.1.1.198"/>
    </reaction>
</comment>
<keyword evidence="5 6" id="KW-0949">S-adenosyl-L-methionine</keyword>
<evidence type="ECO:0000259" key="7">
    <source>
        <dbReference type="Pfam" id="PF00590"/>
    </source>
</evidence>
<evidence type="ECO:0000256" key="6">
    <source>
        <dbReference type="HAMAP-Rule" id="MF_01877"/>
    </source>
</evidence>
<dbReference type="Gene3D" id="3.40.1010.10">
    <property type="entry name" value="Cobalt-precorrin-4 Transmethylase, Domain 1"/>
    <property type="match status" value="1"/>
</dbReference>
<evidence type="ECO:0000256" key="4">
    <source>
        <dbReference type="ARBA" id="ARBA00022679"/>
    </source>
</evidence>
<evidence type="ECO:0000256" key="1">
    <source>
        <dbReference type="ARBA" id="ARBA00022490"/>
    </source>
</evidence>
<dbReference type="InterPro" id="IPR008189">
    <property type="entry name" value="rRNA_ssu_MeTfrase_I"/>
</dbReference>
<dbReference type="CDD" id="cd11648">
    <property type="entry name" value="RsmI"/>
    <property type="match status" value="1"/>
</dbReference>
<comment type="subcellular location">
    <subcellularLocation>
        <location evidence="6">Cytoplasm</location>
    </subcellularLocation>
</comment>
<dbReference type="PANTHER" id="PTHR46111">
    <property type="entry name" value="RIBOSOMAL RNA SMALL SUBUNIT METHYLTRANSFERASE I"/>
    <property type="match status" value="1"/>
</dbReference>
<dbReference type="SUPFAM" id="SSF53790">
    <property type="entry name" value="Tetrapyrrole methylase"/>
    <property type="match status" value="1"/>
</dbReference>
<keyword evidence="1 6" id="KW-0963">Cytoplasm</keyword>
<proteinExistence type="inferred from homology"/>
<dbReference type="Pfam" id="PF23016">
    <property type="entry name" value="RsmI_C"/>
    <property type="match status" value="1"/>
</dbReference>
<keyword evidence="3 6" id="KW-0489">Methyltransferase</keyword>
<dbReference type="InterPro" id="IPR035996">
    <property type="entry name" value="4pyrrol_Methylase_sf"/>
</dbReference>
<evidence type="ECO:0000259" key="8">
    <source>
        <dbReference type="Pfam" id="PF23016"/>
    </source>
</evidence>
<evidence type="ECO:0000256" key="3">
    <source>
        <dbReference type="ARBA" id="ARBA00022603"/>
    </source>
</evidence>
<comment type="function">
    <text evidence="6">Catalyzes the 2'-O-methylation of the ribose of cytidine 1402 (C1402) in 16S rRNA.</text>
</comment>
<dbReference type="HAMAP" id="MF_01877">
    <property type="entry name" value="16SrRNA_methyltr_I"/>
    <property type="match status" value="1"/>
</dbReference>
<dbReference type="EC" id="2.1.1.198" evidence="6"/>
<evidence type="ECO:0000256" key="2">
    <source>
        <dbReference type="ARBA" id="ARBA00022552"/>
    </source>
</evidence>
<sequence>MSSLSSGARHGVLFVCATPIGNLQDVTLRVLDTLRQVDLIAAEDTRVALKLLNRFGIRKPLISYHQHSSPRRTRYLLERLRAGASIALVCNAGTPGVSDPGVPLVREALKAGVQVVPVPGPSAVTAALSVSGMDGQRFLFLGFLPRNRKERQALLEQVRAVPFTLVLYESPHRLRATLHDLWTILGDRTVTLCRELTKVHEEIALTTLSALHKRFENEEPVGEFTLVIEGAVPSSPPVRDEDVDAFLHQLLAQGWSVRDAAKETARRFSIPRAVAYRRALQLQR</sequence>
<dbReference type="FunFam" id="3.30.950.10:FF:000002">
    <property type="entry name" value="Ribosomal RNA small subunit methyltransferase I"/>
    <property type="match status" value="1"/>
</dbReference>
<feature type="domain" description="RsmI HTH" evidence="8">
    <location>
        <begin position="240"/>
        <end position="283"/>
    </location>
</feature>
<dbReference type="Gene3D" id="3.30.950.10">
    <property type="entry name" value="Methyltransferase, Cobalt-precorrin-4 Transmethylase, Domain 2"/>
    <property type="match status" value="1"/>
</dbReference>
<dbReference type="PIRSF" id="PIRSF005917">
    <property type="entry name" value="MTase_YraL"/>
    <property type="match status" value="1"/>
</dbReference>
<protein>
    <recommendedName>
        <fullName evidence="6">Ribosomal RNA small subunit methyltransferase I</fullName>
        <ecNumber evidence="6">2.1.1.198</ecNumber>
    </recommendedName>
    <alternativeName>
        <fullName evidence="6">16S rRNA 2'-O-ribose C1402 methyltransferase</fullName>
    </alternativeName>
    <alternativeName>
        <fullName evidence="6">rRNA (cytidine-2'-O-)-methyltransferase RsmI</fullName>
    </alternativeName>
</protein>
<comment type="similarity">
    <text evidence="6">Belongs to the methyltransferase superfamily. RsmI family.</text>
</comment>
<evidence type="ECO:0000313" key="9">
    <source>
        <dbReference type="EMBL" id="GBC98314.1"/>
    </source>
</evidence>
<dbReference type="GO" id="GO:0005737">
    <property type="term" value="C:cytoplasm"/>
    <property type="evidence" value="ECO:0007669"/>
    <property type="project" value="UniProtKB-SubCell"/>
</dbReference>
<dbReference type="InterPro" id="IPR053910">
    <property type="entry name" value="RsmI_HTH"/>
</dbReference>
<gene>
    <name evidence="6 9" type="primary">rsmI</name>
    <name evidence="9" type="ORF">HRbin17_00816</name>
</gene>
<dbReference type="EMBL" id="BEHT01000009">
    <property type="protein sequence ID" value="GBC98314.1"/>
    <property type="molecule type" value="Genomic_DNA"/>
</dbReference>
<dbReference type="FunFam" id="3.40.1010.10:FF:000007">
    <property type="entry name" value="Ribosomal RNA small subunit methyltransferase I"/>
    <property type="match status" value="1"/>
</dbReference>
<feature type="domain" description="Tetrapyrrole methylase" evidence="7">
    <location>
        <begin position="15"/>
        <end position="211"/>
    </location>
</feature>
<comment type="caution">
    <text evidence="9">The sequence shown here is derived from an EMBL/GenBank/DDBJ whole genome shotgun (WGS) entry which is preliminary data.</text>
</comment>
<dbReference type="NCBIfam" id="TIGR00096">
    <property type="entry name" value="16S rRNA (cytidine(1402)-2'-O)-methyltransferase"/>
    <property type="match status" value="1"/>
</dbReference>
<evidence type="ECO:0000256" key="5">
    <source>
        <dbReference type="ARBA" id="ARBA00022691"/>
    </source>
</evidence>
<dbReference type="GO" id="GO:0070677">
    <property type="term" value="F:rRNA (cytosine-2'-O-)-methyltransferase activity"/>
    <property type="evidence" value="ECO:0007669"/>
    <property type="project" value="UniProtKB-UniRule"/>
</dbReference>
<accession>A0A2H5XAX6</accession>